<dbReference type="RefSeq" id="WP_338437722.1">
    <property type="nucleotide sequence ID" value="NZ_JAUYVH010000012.1"/>
</dbReference>
<comment type="caution">
    <text evidence="1">The sequence shown here is derived from an EMBL/GenBank/DDBJ whole genome shotgun (WGS) entry which is preliminary data.</text>
</comment>
<name>A0ABU1BS44_9BURK</name>
<sequence length="65" mass="7231">MEMHASPEQPRTADAKTELVEMTYQASVSRNTRAGSFSYFYQDGTQDPLMGEEPILVRPFTSASA</sequence>
<protein>
    <submittedName>
        <fullName evidence="1">Uncharacterized protein</fullName>
    </submittedName>
</protein>
<evidence type="ECO:0000313" key="1">
    <source>
        <dbReference type="EMBL" id="MDQ9171772.1"/>
    </source>
</evidence>
<organism evidence="1 2">
    <name type="scientific">Keguizhuia sedimenti</name>
    <dbReference type="NCBI Taxonomy" id="3064264"/>
    <lineage>
        <taxon>Bacteria</taxon>
        <taxon>Pseudomonadati</taxon>
        <taxon>Pseudomonadota</taxon>
        <taxon>Betaproteobacteria</taxon>
        <taxon>Burkholderiales</taxon>
        <taxon>Oxalobacteraceae</taxon>
        <taxon>Keguizhuia</taxon>
    </lineage>
</organism>
<dbReference type="EMBL" id="JAUYVH010000012">
    <property type="protein sequence ID" value="MDQ9171772.1"/>
    <property type="molecule type" value="Genomic_DNA"/>
</dbReference>
<reference evidence="1 2" key="1">
    <citation type="submission" date="2023-08" db="EMBL/GenBank/DDBJ databases">
        <title>Oxalobacteraceae gen .nov., isolated from river sludge outside the plant.</title>
        <authorList>
            <person name="Zhao S.Y."/>
        </authorList>
    </citation>
    <scope>NUCLEOTIDE SEQUENCE [LARGE SCALE GENOMIC DNA]</scope>
    <source>
        <strain evidence="1 2">R-40</strain>
    </source>
</reference>
<keyword evidence="2" id="KW-1185">Reference proteome</keyword>
<gene>
    <name evidence="1" type="ORF">Q8A64_15265</name>
</gene>
<accession>A0ABU1BS44</accession>
<dbReference type="Proteomes" id="UP001225596">
    <property type="component" value="Unassembled WGS sequence"/>
</dbReference>
<evidence type="ECO:0000313" key="2">
    <source>
        <dbReference type="Proteomes" id="UP001225596"/>
    </source>
</evidence>
<proteinExistence type="predicted"/>